<dbReference type="InterPro" id="IPR026749">
    <property type="entry name" value="Tmem135"/>
</dbReference>
<protein>
    <recommendedName>
        <fullName evidence="2">TECPR1-like DysF domain-containing protein</fullName>
    </recommendedName>
</protein>
<feature type="domain" description="TECPR1-like DysF" evidence="2">
    <location>
        <begin position="86"/>
        <end position="203"/>
    </location>
</feature>
<evidence type="ECO:0000259" key="2">
    <source>
        <dbReference type="Pfam" id="PF06398"/>
    </source>
</evidence>
<sequence>MSVSFAPPPASIARDDYAAADIARKRLAPKSRLPHFLSLPNLKVSSKPTKQGKNLQANPIPRAVDDPIPDSLIVLDPATLDTSDEYTDKYEWAIVYENQRGVTLFSTPYYSRLSLLPSDPPPFTIPSASTKGEQRSITLADYPLPDGTWKWVSKCWMIDMGSDSGEVQHDGFEYNWLFRKHKWSAEVGSFSAGGWVRRRRWIRLMTRPAKTRHTHLGDDPAGQSTPSFPTGIGLNTNWRSHSAGSSFPSSILPPDSDNPFNFDEAWIIGDVEGNWYKCRALMRRLGRDGRKIELWKSWLSFYHSGYEHAHEVMGNKDKVPQRQSTQDDYDTSITSETEDYNQSVAALLEIRAPSKECLIPVLREHGNELLQSFIYPDSRAKLFTLLGSAGLLPEIKSQPIQVALRTYVLSLSLSLGPSLVPFLTAFLTAKSSKTPQQLRRVLRRELGFDGFAFAMTLCVGGGAAVQQLWRALDDDIPKQRPTSIRDHIRAQLALLDLSHAHITFISNVLSSSFGILLLQAGRRRAYQLRNRLVSPNTIITPPTPSLSPAQSFRTSDTLDLTLMLVVRAVDSLLQTFIRKTTEETAIEGRTLTDPEFVKEASTKENIGRILTSRIDALVFWACSARIMWCFFYEPQRLPKSYVKWIAALANLDARVIQTLRLIREGSWSYVRGSEQHLGILTGLSKELGHNPLWGDPIALPAYGGAAADEAWKALGVGNRRGVGGLPCELAHFLPVIITRPQALLKPHRVLNSLFGAARSATFLSAFVTFYWSAVCITRSGIFAQLLPGISHDFWDGPYGRGEMALYVLPRALRACLPNSWVRNNSRNARIGERDPSWFVAVDTILHHE</sequence>
<dbReference type="Pfam" id="PF06398">
    <property type="entry name" value="Pex24p"/>
    <property type="match status" value="1"/>
</dbReference>
<dbReference type="GO" id="GO:0007031">
    <property type="term" value="P:peroxisome organization"/>
    <property type="evidence" value="ECO:0007669"/>
    <property type="project" value="UniProtKB-ARBA"/>
</dbReference>
<feature type="compositionally biased region" description="Polar residues" evidence="1">
    <location>
        <begin position="321"/>
        <end position="335"/>
    </location>
</feature>
<organism evidence="3 4">
    <name type="scientific">Sphagnurus paluster</name>
    <dbReference type="NCBI Taxonomy" id="117069"/>
    <lineage>
        <taxon>Eukaryota</taxon>
        <taxon>Fungi</taxon>
        <taxon>Dikarya</taxon>
        <taxon>Basidiomycota</taxon>
        <taxon>Agaricomycotina</taxon>
        <taxon>Agaricomycetes</taxon>
        <taxon>Agaricomycetidae</taxon>
        <taxon>Agaricales</taxon>
        <taxon>Tricholomatineae</taxon>
        <taxon>Lyophyllaceae</taxon>
        <taxon>Sphagnurus</taxon>
    </lineage>
</organism>
<dbReference type="PANTHER" id="PTHR12459:SF15">
    <property type="entry name" value="TRANSMEMBRANE PROTEIN 135"/>
    <property type="match status" value="1"/>
</dbReference>
<feature type="region of interest" description="Disordered" evidence="1">
    <location>
        <begin position="314"/>
        <end position="335"/>
    </location>
</feature>
<evidence type="ECO:0000313" key="4">
    <source>
        <dbReference type="Proteomes" id="UP000717328"/>
    </source>
</evidence>
<comment type="caution">
    <text evidence="3">The sequence shown here is derived from an EMBL/GenBank/DDBJ whole genome shotgun (WGS) entry which is preliminary data.</text>
</comment>
<evidence type="ECO:0000313" key="3">
    <source>
        <dbReference type="EMBL" id="KAG5635571.1"/>
    </source>
</evidence>
<dbReference type="GO" id="GO:0005778">
    <property type="term" value="C:peroxisomal membrane"/>
    <property type="evidence" value="ECO:0007669"/>
    <property type="project" value="UniProtKB-ARBA"/>
</dbReference>
<keyword evidence="4" id="KW-1185">Reference proteome</keyword>
<dbReference type="PANTHER" id="PTHR12459">
    <property type="entry name" value="TRANSMEMBRANE PROTEIN 135-RELATED"/>
    <property type="match status" value="1"/>
</dbReference>
<dbReference type="EMBL" id="JABCKI010006062">
    <property type="protein sequence ID" value="KAG5635571.1"/>
    <property type="molecule type" value="Genomic_DNA"/>
</dbReference>
<evidence type="ECO:0000256" key="1">
    <source>
        <dbReference type="SAM" id="MobiDB-lite"/>
    </source>
</evidence>
<reference evidence="3" key="2">
    <citation type="submission" date="2021-10" db="EMBL/GenBank/DDBJ databases">
        <title>Phylogenomics reveals ancestral predisposition of the termite-cultivated fungus Termitomyces towards a domesticated lifestyle.</title>
        <authorList>
            <person name="Auxier B."/>
            <person name="Grum-Grzhimaylo A."/>
            <person name="Cardenas M.E."/>
            <person name="Lodge J.D."/>
            <person name="Laessoe T."/>
            <person name="Pedersen O."/>
            <person name="Smith M.E."/>
            <person name="Kuyper T.W."/>
            <person name="Franco-Molano E.A."/>
            <person name="Baroni T.J."/>
            <person name="Aanen D.K."/>
        </authorList>
    </citation>
    <scope>NUCLEOTIDE SEQUENCE</scope>
    <source>
        <strain evidence="3">D49</strain>
    </source>
</reference>
<dbReference type="InterPro" id="IPR010482">
    <property type="entry name" value="TECPR1-like_DysF"/>
</dbReference>
<gene>
    <name evidence="3" type="ORF">H0H81_010756</name>
</gene>
<accession>A0A9P7FRC8</accession>
<proteinExistence type="predicted"/>
<dbReference type="AlphaFoldDB" id="A0A9P7FRC8"/>
<dbReference type="Proteomes" id="UP000717328">
    <property type="component" value="Unassembled WGS sequence"/>
</dbReference>
<dbReference type="OrthoDB" id="72441at2759"/>
<reference evidence="3" key="1">
    <citation type="submission" date="2021-02" db="EMBL/GenBank/DDBJ databases">
        <authorList>
            <person name="Nieuwenhuis M."/>
            <person name="Van De Peppel L.J.J."/>
        </authorList>
    </citation>
    <scope>NUCLEOTIDE SEQUENCE</scope>
    <source>
        <strain evidence="3">D49</strain>
    </source>
</reference>
<name>A0A9P7FRC8_9AGAR</name>